<dbReference type="EMBL" id="GEDG01028666">
    <property type="protein sequence ID" value="JAP13028.1"/>
    <property type="molecule type" value="Transcribed_RNA"/>
</dbReference>
<feature type="region of interest" description="Disordered" evidence="1">
    <location>
        <begin position="1"/>
        <end position="21"/>
    </location>
</feature>
<feature type="compositionally biased region" description="Polar residues" evidence="1">
    <location>
        <begin position="1"/>
        <end position="10"/>
    </location>
</feature>
<evidence type="ECO:0000256" key="1">
    <source>
        <dbReference type="SAM" id="MobiDB-lite"/>
    </source>
</evidence>
<organism evidence="2">
    <name type="scientific">Solanum chacoense</name>
    <name type="common">Chaco potato</name>
    <dbReference type="NCBI Taxonomy" id="4108"/>
    <lineage>
        <taxon>Eukaryota</taxon>
        <taxon>Viridiplantae</taxon>
        <taxon>Streptophyta</taxon>
        <taxon>Embryophyta</taxon>
        <taxon>Tracheophyta</taxon>
        <taxon>Spermatophyta</taxon>
        <taxon>Magnoliopsida</taxon>
        <taxon>eudicotyledons</taxon>
        <taxon>Gunneridae</taxon>
        <taxon>Pentapetalae</taxon>
        <taxon>asterids</taxon>
        <taxon>lamiids</taxon>
        <taxon>Solanales</taxon>
        <taxon>Solanaceae</taxon>
        <taxon>Solanoideae</taxon>
        <taxon>Solaneae</taxon>
        <taxon>Solanum</taxon>
    </lineage>
</organism>
<sequence>MSQDLLSTSDNLEDTTNHHSPLHRTCFLDRRQLQLGCHQIFFHSNFAELCWHFLHLHTPKIPFQPLVRAHHQDLAVE</sequence>
<proteinExistence type="predicted"/>
<accession>A0A0V0GY24</accession>
<protein>
    <submittedName>
        <fullName evidence="2">Putative ovule protein</fullName>
    </submittedName>
</protein>
<reference evidence="2" key="1">
    <citation type="submission" date="2015-12" db="EMBL/GenBank/DDBJ databases">
        <title>Gene expression during late stages of embryo sac development: a critical building block for successful pollen-pistil interactions.</title>
        <authorList>
            <person name="Liu Y."/>
            <person name="Joly V."/>
            <person name="Sabar M."/>
            <person name="Matton D.P."/>
        </authorList>
    </citation>
    <scope>NUCLEOTIDE SEQUENCE</scope>
</reference>
<evidence type="ECO:0000313" key="2">
    <source>
        <dbReference type="EMBL" id="JAP13028.1"/>
    </source>
</evidence>
<dbReference type="AlphaFoldDB" id="A0A0V0GY24"/>
<name>A0A0V0GY24_SOLCH</name>